<keyword evidence="1" id="KW-0732">Signal</keyword>
<sequence length="237" mass="26482">MKYLIIPVIIVLALLGACKKNSDSAVPDTHGNFMFVNAVPDPAAVFNVKLDTINFASNVTYKTSTGYKSYRAQKYNLIITSASQPSNILYNGEIFLRNNRYYSAFLGADSTKRLLSLIVTEDDMTSLGPDKAKFRVIDFSEGFKANRTPLGIDILDILWRDTARVFRGLTFPAQTYFAPLRADSNQVHTINFTYVDSSKLVLKSMKLPTQAGKVYTLITTGYPLDPARMEVLTIQHN</sequence>
<comment type="caution">
    <text evidence="3">The sequence shown here is derived from an EMBL/GenBank/DDBJ whole genome shotgun (WGS) entry which is preliminary data.</text>
</comment>
<gene>
    <name evidence="3" type="ORF">KE626_05095</name>
</gene>
<name>A0ABS5IUN3_9BACT</name>
<dbReference type="PROSITE" id="PS51257">
    <property type="entry name" value="PROKAR_LIPOPROTEIN"/>
    <property type="match status" value="1"/>
</dbReference>
<feature type="signal peptide" evidence="1">
    <location>
        <begin position="1"/>
        <end position="19"/>
    </location>
</feature>
<accession>A0ABS5IUN3</accession>
<reference evidence="3 4" key="1">
    <citation type="submission" date="2021-04" db="EMBL/GenBank/DDBJ databases">
        <title>Chitinophaga sp. nov., isolated from the rhizosphere soil.</title>
        <authorList>
            <person name="He S."/>
        </authorList>
    </citation>
    <scope>NUCLEOTIDE SEQUENCE [LARGE SCALE GENOMIC DNA]</scope>
    <source>
        <strain evidence="3 4">2R12</strain>
    </source>
</reference>
<evidence type="ECO:0000256" key="1">
    <source>
        <dbReference type="SAM" id="SignalP"/>
    </source>
</evidence>
<proteinExistence type="predicted"/>
<evidence type="ECO:0000259" key="2">
    <source>
        <dbReference type="Pfam" id="PF14344"/>
    </source>
</evidence>
<feature type="chain" id="PRO_5047094364" evidence="1">
    <location>
        <begin position="20"/>
        <end position="237"/>
    </location>
</feature>
<dbReference type="Proteomes" id="UP000676386">
    <property type="component" value="Unassembled WGS sequence"/>
</dbReference>
<dbReference type="InterPro" id="IPR025510">
    <property type="entry name" value="DUF4397"/>
</dbReference>
<dbReference type="Pfam" id="PF14344">
    <property type="entry name" value="DUF4397"/>
    <property type="match status" value="1"/>
</dbReference>
<dbReference type="RefSeq" id="WP_211971785.1">
    <property type="nucleotide sequence ID" value="NZ_CBFHAM010000028.1"/>
</dbReference>
<feature type="domain" description="DUF4397" evidence="2">
    <location>
        <begin position="35"/>
        <end position="141"/>
    </location>
</feature>
<organism evidence="3 4">
    <name type="scientific">Chitinophaga hostae</name>
    <dbReference type="NCBI Taxonomy" id="2831022"/>
    <lineage>
        <taxon>Bacteria</taxon>
        <taxon>Pseudomonadati</taxon>
        <taxon>Bacteroidota</taxon>
        <taxon>Chitinophagia</taxon>
        <taxon>Chitinophagales</taxon>
        <taxon>Chitinophagaceae</taxon>
        <taxon>Chitinophaga</taxon>
    </lineage>
</organism>
<evidence type="ECO:0000313" key="4">
    <source>
        <dbReference type="Proteomes" id="UP000676386"/>
    </source>
</evidence>
<dbReference type="EMBL" id="JAGTXB010000002">
    <property type="protein sequence ID" value="MBS0026675.1"/>
    <property type="molecule type" value="Genomic_DNA"/>
</dbReference>
<protein>
    <submittedName>
        <fullName evidence="3">DUF4397 domain-containing protein</fullName>
    </submittedName>
</protein>
<evidence type="ECO:0000313" key="3">
    <source>
        <dbReference type="EMBL" id="MBS0026675.1"/>
    </source>
</evidence>
<keyword evidence="4" id="KW-1185">Reference proteome</keyword>